<feature type="region of interest" description="Disordered" evidence="1">
    <location>
        <begin position="495"/>
        <end position="527"/>
    </location>
</feature>
<evidence type="ECO:0000259" key="2">
    <source>
        <dbReference type="Pfam" id="PF02318"/>
    </source>
</evidence>
<dbReference type="OrthoDB" id="10072397at2759"/>
<evidence type="ECO:0000256" key="1">
    <source>
        <dbReference type="SAM" id="MobiDB-lite"/>
    </source>
</evidence>
<feature type="compositionally biased region" description="Polar residues" evidence="1">
    <location>
        <begin position="749"/>
        <end position="767"/>
    </location>
</feature>
<sequence length="877" mass="97041">MKCQFIHNTEVGYGVTRRPGRPVLAPLSKSRRRVRPERRQHGSPKRKPAETCPCTGGEEAGALERRSSRAHASLRCSLCGAVVCRACSRVVRPSARIRLCDTCYQHRELTHPSGEWFYQQLQTKFHDVIPSSSSESLNEAKIAASIDASLEVREFVERLTENIVGGSIDDVTVEPLSSQIEYEQLCSEFHPQVKDVLTRLSQALQIAITDLSTVKLAIGESPSEIHVQLKKLVSDMRVKALELPLLEMDTFLEQEGASPLKKKSPIDFNKRSYEELLSTAIINKVVENSQCALMEEHLKTPACNNCGKNQNFVTCIKIGVNNEAKITSERQAATQPKNTAVSEEDDSDAWSSTDEDSAASDSTEASPKKRCTHKHSNDFAQFLEGLKHSNRVPFPELGADIVEGTVQETLLDETARTTLYLVNSDSRKSSLSSASWEENWLFQKKRLNFRSTNRNGGMGRVPMLVPNPKFEHRHIRAKIGDTDADQLSSDLSDYESYMSRDEESTSLDNEPASLESTGRQEADSNLPPDLIEATNQEMQGAVVGATLILAPPSVNGAESNEFDQQEGEYLEDFASVGHRSFNNSLHGDSNDSSMPGSPTSESISKAKSVPDILESTKSAISSTKCAKEELDDRLCKPPMPGTIAEREHLKWQHARPIPNNPYSEENIAKRLHDRKKVSAFIMPITTNHSNIPVEPPPPISTSEPEENLRIVCTGQNVKDIKKYTRDYYINLQENINSQSAPAEMEPSTDENLSSTAATNSEPVSLNGSTDDLLSGIESMPMPSVKELKKHFDVAAPQITQRKLRGSAKGFDKEVIIIENPAPPAPVHSLTGRNLSNGVRASLQGGDVVDAPKPAERHRANLEFWRQQQTPVPAPRRK</sequence>
<reference evidence="3 4" key="1">
    <citation type="submission" date="2020-04" db="EMBL/GenBank/DDBJ databases">
        <authorList>
            <person name="Alioto T."/>
            <person name="Alioto T."/>
            <person name="Gomez Garrido J."/>
        </authorList>
    </citation>
    <scope>NUCLEOTIDE SEQUENCE [LARGE SCALE GENOMIC DNA]</scope>
</reference>
<evidence type="ECO:0000313" key="4">
    <source>
        <dbReference type="Proteomes" id="UP000494165"/>
    </source>
</evidence>
<accession>A0A8S1DXE3</accession>
<dbReference type="SUPFAM" id="SSF57903">
    <property type="entry name" value="FYVE/PHD zinc finger"/>
    <property type="match status" value="1"/>
</dbReference>
<dbReference type="EMBL" id="CADEPI010000912">
    <property type="protein sequence ID" value="CAB3388791.1"/>
    <property type="molecule type" value="Genomic_DNA"/>
</dbReference>
<dbReference type="InterPro" id="IPR041282">
    <property type="entry name" value="FYVE_2"/>
</dbReference>
<feature type="region of interest" description="Disordered" evidence="1">
    <location>
        <begin position="327"/>
        <end position="372"/>
    </location>
</feature>
<proteinExistence type="predicted"/>
<dbReference type="InterPro" id="IPR013083">
    <property type="entry name" value="Znf_RING/FYVE/PHD"/>
</dbReference>
<feature type="region of interest" description="Disordered" evidence="1">
    <location>
        <begin position="17"/>
        <end position="53"/>
    </location>
</feature>
<feature type="region of interest" description="Disordered" evidence="1">
    <location>
        <begin position="738"/>
        <end position="767"/>
    </location>
</feature>
<name>A0A8S1DXE3_9INSE</name>
<dbReference type="Proteomes" id="UP000494165">
    <property type="component" value="Unassembled WGS sequence"/>
</dbReference>
<evidence type="ECO:0000313" key="3">
    <source>
        <dbReference type="EMBL" id="CAB3388791.1"/>
    </source>
</evidence>
<gene>
    <name evidence="3" type="ORF">CLODIP_2_CD07595</name>
</gene>
<feature type="domain" description="FYVE-type zinc finger" evidence="2">
    <location>
        <begin position="73"/>
        <end position="120"/>
    </location>
</feature>
<protein>
    <recommendedName>
        <fullName evidence="2">FYVE-type zinc finger domain-containing protein</fullName>
    </recommendedName>
</protein>
<dbReference type="AlphaFoldDB" id="A0A8S1DXE3"/>
<feature type="region of interest" description="Disordered" evidence="1">
    <location>
        <begin position="581"/>
        <end position="608"/>
    </location>
</feature>
<feature type="compositionally biased region" description="Acidic residues" evidence="1">
    <location>
        <begin position="342"/>
        <end position="358"/>
    </location>
</feature>
<dbReference type="Pfam" id="PF02318">
    <property type="entry name" value="FYVE_2"/>
    <property type="match status" value="1"/>
</dbReference>
<organism evidence="3 4">
    <name type="scientific">Cloeon dipterum</name>
    <dbReference type="NCBI Taxonomy" id="197152"/>
    <lineage>
        <taxon>Eukaryota</taxon>
        <taxon>Metazoa</taxon>
        <taxon>Ecdysozoa</taxon>
        <taxon>Arthropoda</taxon>
        <taxon>Hexapoda</taxon>
        <taxon>Insecta</taxon>
        <taxon>Pterygota</taxon>
        <taxon>Palaeoptera</taxon>
        <taxon>Ephemeroptera</taxon>
        <taxon>Pisciforma</taxon>
        <taxon>Baetidae</taxon>
        <taxon>Cloeon</taxon>
    </lineage>
</organism>
<dbReference type="Gene3D" id="3.30.40.10">
    <property type="entry name" value="Zinc/RING finger domain, C3HC4 (zinc finger)"/>
    <property type="match status" value="1"/>
</dbReference>
<keyword evidence="4" id="KW-1185">Reference proteome</keyword>
<comment type="caution">
    <text evidence="3">The sequence shown here is derived from an EMBL/GenBank/DDBJ whole genome shotgun (WGS) entry which is preliminary data.</text>
</comment>
<dbReference type="InterPro" id="IPR011011">
    <property type="entry name" value="Znf_FYVE_PHD"/>
</dbReference>
<feature type="compositionally biased region" description="Polar residues" evidence="1">
    <location>
        <begin position="581"/>
        <end position="605"/>
    </location>
</feature>
<feature type="compositionally biased region" description="Polar residues" evidence="1">
    <location>
        <begin position="329"/>
        <end position="341"/>
    </location>
</feature>
<feature type="compositionally biased region" description="Basic residues" evidence="1">
    <location>
        <begin position="29"/>
        <end position="46"/>
    </location>
</feature>